<dbReference type="GO" id="GO:0046872">
    <property type="term" value="F:metal ion binding"/>
    <property type="evidence" value="ECO:0007669"/>
    <property type="project" value="UniProtKB-KW"/>
</dbReference>
<sequence length="191" mass="21025">MVREGAGGTGHGRHGEVAVCDHDHVPVTLVFTADTHVPRRARDLPRALWAAIDAADVVVHAGDWVDVALLDRFEERARRLVAVHGNNDHGPLRQRLPEVARAEIEGIRLAVVHETGDKKGREARCAARFPDTDLLVFGHSHIPWDTTADTGLRLVNPGSPTDRRRQPHGTFVTAVADDGVLRDLTFHPVQR</sequence>
<dbReference type="EMBL" id="FOIE01000004">
    <property type="protein sequence ID" value="SET35404.1"/>
    <property type="molecule type" value="Genomic_DNA"/>
</dbReference>
<keyword evidence="2" id="KW-0479">Metal-binding</keyword>
<dbReference type="EC" id="3.1.4.-" evidence="2"/>
<feature type="domain" description="Calcineurin-like phosphoesterase" evidence="3">
    <location>
        <begin position="29"/>
        <end position="176"/>
    </location>
</feature>
<keyword evidence="5" id="KW-1185">Reference proteome</keyword>
<dbReference type="NCBIfam" id="TIGR00040">
    <property type="entry name" value="yfcE"/>
    <property type="match status" value="1"/>
</dbReference>
<dbReference type="AlphaFoldDB" id="A0A1I0DSY4"/>
<evidence type="ECO:0000259" key="3">
    <source>
        <dbReference type="Pfam" id="PF12850"/>
    </source>
</evidence>
<comment type="cofactor">
    <cofactor evidence="2">
        <name>a divalent metal cation</name>
        <dbReference type="ChEBI" id="CHEBI:60240"/>
    </cofactor>
</comment>
<evidence type="ECO:0000256" key="1">
    <source>
        <dbReference type="ARBA" id="ARBA00008950"/>
    </source>
</evidence>
<proteinExistence type="inferred from homology"/>
<evidence type="ECO:0000256" key="2">
    <source>
        <dbReference type="RuleBase" id="RU362039"/>
    </source>
</evidence>
<dbReference type="InterPro" id="IPR000979">
    <property type="entry name" value="Phosphodiesterase_MJ0936/Vps29"/>
</dbReference>
<name>A0A1I0DSY4_9ACTN</name>
<dbReference type="InterPro" id="IPR029052">
    <property type="entry name" value="Metallo-depent_PP-like"/>
</dbReference>
<dbReference type="Proteomes" id="UP000198507">
    <property type="component" value="Unassembled WGS sequence"/>
</dbReference>
<accession>A0A1I0DSY4</accession>
<dbReference type="Gene3D" id="3.60.21.10">
    <property type="match status" value="1"/>
</dbReference>
<reference evidence="5" key="1">
    <citation type="submission" date="2016-10" db="EMBL/GenBank/DDBJ databases">
        <authorList>
            <person name="Varghese N."/>
            <person name="Submissions S."/>
        </authorList>
    </citation>
    <scope>NUCLEOTIDE SEQUENCE [LARGE SCALE GENOMIC DNA]</scope>
    <source>
        <strain evidence="5">DSM 44209</strain>
    </source>
</reference>
<comment type="similarity">
    <text evidence="1 2">Belongs to the metallophosphoesterase superfamily. YfcE family.</text>
</comment>
<gene>
    <name evidence="4" type="ORF">SAMN04488546_2119</name>
</gene>
<dbReference type="PANTHER" id="PTHR11124">
    <property type="entry name" value="VACUOLAR SORTING PROTEIN VPS29"/>
    <property type="match status" value="1"/>
</dbReference>
<dbReference type="GO" id="GO:0016787">
    <property type="term" value="F:hydrolase activity"/>
    <property type="evidence" value="ECO:0007669"/>
    <property type="project" value="UniProtKB-UniRule"/>
</dbReference>
<evidence type="ECO:0000313" key="4">
    <source>
        <dbReference type="EMBL" id="SET35404.1"/>
    </source>
</evidence>
<dbReference type="SUPFAM" id="SSF56300">
    <property type="entry name" value="Metallo-dependent phosphatases"/>
    <property type="match status" value="1"/>
</dbReference>
<evidence type="ECO:0000313" key="5">
    <source>
        <dbReference type="Proteomes" id="UP000198507"/>
    </source>
</evidence>
<protein>
    <recommendedName>
        <fullName evidence="2">Phosphoesterase</fullName>
        <ecNumber evidence="2">3.1.4.-</ecNumber>
    </recommendedName>
</protein>
<dbReference type="Pfam" id="PF12850">
    <property type="entry name" value="Metallophos_2"/>
    <property type="match status" value="1"/>
</dbReference>
<dbReference type="InterPro" id="IPR024654">
    <property type="entry name" value="Calcineurin-like_PHP_lpxH"/>
</dbReference>
<organism evidence="4 5">
    <name type="scientific">Geodermatophilus poikilotrophus</name>
    <dbReference type="NCBI Taxonomy" id="1333667"/>
    <lineage>
        <taxon>Bacteria</taxon>
        <taxon>Bacillati</taxon>
        <taxon>Actinomycetota</taxon>
        <taxon>Actinomycetes</taxon>
        <taxon>Geodermatophilales</taxon>
        <taxon>Geodermatophilaceae</taxon>
        <taxon>Geodermatophilus</taxon>
    </lineage>
</organism>